<organism evidence="8">
    <name type="scientific">Physcomitrium patens</name>
    <name type="common">Spreading-leaved earth moss</name>
    <name type="synonym">Physcomitrella patens</name>
    <dbReference type="NCBI Taxonomy" id="3218"/>
    <lineage>
        <taxon>Eukaryota</taxon>
        <taxon>Viridiplantae</taxon>
        <taxon>Streptophyta</taxon>
        <taxon>Embryophyta</taxon>
        <taxon>Bryophyta</taxon>
        <taxon>Bryophytina</taxon>
        <taxon>Bryopsida</taxon>
        <taxon>Funariidae</taxon>
        <taxon>Funariales</taxon>
        <taxon>Funariaceae</taxon>
        <taxon>Physcomitrium</taxon>
    </lineage>
</organism>
<dbReference type="Gramene" id="Pp3c6_21520V3.2">
    <property type="protein sequence ID" value="Pp3c6_21520V3.2"/>
    <property type="gene ID" value="Pp3c6_21520"/>
</dbReference>
<dbReference type="OrthoDB" id="407010at2759"/>
<evidence type="ECO:0000256" key="3">
    <source>
        <dbReference type="ARBA" id="ARBA00022964"/>
    </source>
</evidence>
<dbReference type="AlphaFoldDB" id="A0A2K1KGL7"/>
<dbReference type="EnsemblPlants" id="Pp3c6_21520V3.1">
    <property type="protein sequence ID" value="Pp3c6_21520V3.1"/>
    <property type="gene ID" value="Pp3c6_21520"/>
</dbReference>
<evidence type="ECO:0000313" key="9">
    <source>
        <dbReference type="EnsemblPlants" id="Pp3c6_21520V3.1"/>
    </source>
</evidence>
<comment type="similarity">
    <text evidence="1">Belongs to the carotenoid oxygenase family.</text>
</comment>
<protein>
    <submittedName>
        <fullName evidence="8 9">Uncharacterized protein</fullName>
    </submittedName>
</protein>
<dbReference type="GeneID" id="112283943"/>
<dbReference type="EnsemblPlants" id="Pp3c6_21520V3.2">
    <property type="protein sequence ID" value="Pp3c6_21520V3.2"/>
    <property type="gene ID" value="Pp3c6_21520"/>
</dbReference>
<evidence type="ECO:0000313" key="8">
    <source>
        <dbReference type="EMBL" id="PNR52921.1"/>
    </source>
</evidence>
<dbReference type="RefSeq" id="XP_024379126.1">
    <property type="nucleotide sequence ID" value="XM_024523358.2"/>
</dbReference>
<dbReference type="EMBL" id="ABEU02000006">
    <property type="protein sequence ID" value="PNR52921.1"/>
    <property type="molecule type" value="Genomic_DNA"/>
</dbReference>
<keyword evidence="4" id="KW-0560">Oxidoreductase</keyword>
<comment type="cofactor">
    <cofactor evidence="6">
        <name>Fe(2+)</name>
        <dbReference type="ChEBI" id="CHEBI:29033"/>
    </cofactor>
    <text evidence="6">Binds 1 Fe(2+) ion per subunit.</text>
</comment>
<feature type="binding site" evidence="6">
    <location>
        <position position="314"/>
    </location>
    <ligand>
        <name>Fe cation</name>
        <dbReference type="ChEBI" id="CHEBI:24875"/>
        <note>catalytic</note>
    </ligand>
</feature>
<dbReference type="GO" id="GO:0046872">
    <property type="term" value="F:metal ion binding"/>
    <property type="evidence" value="ECO:0007669"/>
    <property type="project" value="UniProtKB-KW"/>
</dbReference>
<keyword evidence="5 6" id="KW-0408">Iron</keyword>
<name>A0A2K1KGL7_PHYPA</name>
<feature type="region of interest" description="Disordered" evidence="7">
    <location>
        <begin position="47"/>
        <end position="73"/>
    </location>
</feature>
<dbReference type="PANTHER" id="PTHR10543">
    <property type="entry name" value="BETA-CAROTENE DIOXYGENASE"/>
    <property type="match status" value="1"/>
</dbReference>
<gene>
    <name evidence="9" type="primary">LOC112283943</name>
    <name evidence="8" type="ORF">PHYPA_009296</name>
</gene>
<reference evidence="8 10" key="1">
    <citation type="journal article" date="2008" name="Science">
        <title>The Physcomitrella genome reveals evolutionary insights into the conquest of land by plants.</title>
        <authorList>
            <person name="Rensing S."/>
            <person name="Lang D."/>
            <person name="Zimmer A."/>
            <person name="Terry A."/>
            <person name="Salamov A."/>
            <person name="Shapiro H."/>
            <person name="Nishiyama T."/>
            <person name="Perroud P.-F."/>
            <person name="Lindquist E."/>
            <person name="Kamisugi Y."/>
            <person name="Tanahashi T."/>
            <person name="Sakakibara K."/>
            <person name="Fujita T."/>
            <person name="Oishi K."/>
            <person name="Shin-I T."/>
            <person name="Kuroki Y."/>
            <person name="Toyoda A."/>
            <person name="Suzuki Y."/>
            <person name="Hashimoto A."/>
            <person name="Yamaguchi K."/>
            <person name="Sugano A."/>
            <person name="Kohara Y."/>
            <person name="Fujiyama A."/>
            <person name="Anterola A."/>
            <person name="Aoki S."/>
            <person name="Ashton N."/>
            <person name="Barbazuk W.B."/>
            <person name="Barker E."/>
            <person name="Bennetzen J."/>
            <person name="Bezanilla M."/>
            <person name="Blankenship R."/>
            <person name="Cho S.H."/>
            <person name="Dutcher S."/>
            <person name="Estelle M."/>
            <person name="Fawcett J.A."/>
            <person name="Gundlach H."/>
            <person name="Hanada K."/>
            <person name="Heyl A."/>
            <person name="Hicks K.A."/>
            <person name="Hugh J."/>
            <person name="Lohr M."/>
            <person name="Mayer K."/>
            <person name="Melkozernov A."/>
            <person name="Murata T."/>
            <person name="Nelson D."/>
            <person name="Pils B."/>
            <person name="Prigge M."/>
            <person name="Reiss B."/>
            <person name="Renner T."/>
            <person name="Rombauts S."/>
            <person name="Rushton P."/>
            <person name="Sanderfoot A."/>
            <person name="Schween G."/>
            <person name="Shiu S.-H."/>
            <person name="Stueber K."/>
            <person name="Theodoulou F.L."/>
            <person name="Tu H."/>
            <person name="Van de Peer Y."/>
            <person name="Verrier P.J."/>
            <person name="Waters E."/>
            <person name="Wood A."/>
            <person name="Yang L."/>
            <person name="Cove D."/>
            <person name="Cuming A."/>
            <person name="Hasebe M."/>
            <person name="Lucas S."/>
            <person name="Mishler D.B."/>
            <person name="Reski R."/>
            <person name="Grigoriev I."/>
            <person name="Quatrano R.S."/>
            <person name="Boore J.L."/>
        </authorList>
    </citation>
    <scope>NUCLEOTIDE SEQUENCE [LARGE SCALE GENOMIC DNA]</scope>
    <source>
        <strain evidence="9 10">cv. Gransden 2004</strain>
    </source>
</reference>
<evidence type="ECO:0000256" key="7">
    <source>
        <dbReference type="SAM" id="MobiDB-lite"/>
    </source>
</evidence>
<dbReference type="GO" id="GO:0016121">
    <property type="term" value="P:carotene catabolic process"/>
    <property type="evidence" value="ECO:0000318"/>
    <property type="project" value="GO_Central"/>
</dbReference>
<dbReference type="Gramene" id="Pp3c6_21520V3.3">
    <property type="protein sequence ID" value="Pp3c6_21520V3.3"/>
    <property type="gene ID" value="Pp3c6_21520"/>
</dbReference>
<reference evidence="8 10" key="2">
    <citation type="journal article" date="2018" name="Plant J.">
        <title>The Physcomitrella patens chromosome-scale assembly reveals moss genome structure and evolution.</title>
        <authorList>
            <person name="Lang D."/>
            <person name="Ullrich K.K."/>
            <person name="Murat F."/>
            <person name="Fuchs J."/>
            <person name="Jenkins J."/>
            <person name="Haas F.B."/>
            <person name="Piednoel M."/>
            <person name="Gundlach H."/>
            <person name="Van Bel M."/>
            <person name="Meyberg R."/>
            <person name="Vives C."/>
            <person name="Morata J."/>
            <person name="Symeonidi A."/>
            <person name="Hiss M."/>
            <person name="Muchero W."/>
            <person name="Kamisugi Y."/>
            <person name="Saleh O."/>
            <person name="Blanc G."/>
            <person name="Decker E.L."/>
            <person name="van Gessel N."/>
            <person name="Grimwood J."/>
            <person name="Hayes R.D."/>
            <person name="Graham S.W."/>
            <person name="Gunter L.E."/>
            <person name="McDaniel S.F."/>
            <person name="Hoernstein S.N.W."/>
            <person name="Larsson A."/>
            <person name="Li F.W."/>
            <person name="Perroud P.F."/>
            <person name="Phillips J."/>
            <person name="Ranjan P."/>
            <person name="Rokshar D.S."/>
            <person name="Rothfels C.J."/>
            <person name="Schneider L."/>
            <person name="Shu S."/>
            <person name="Stevenson D.W."/>
            <person name="Thummler F."/>
            <person name="Tillich M."/>
            <person name="Villarreal Aguilar J.C."/>
            <person name="Widiez T."/>
            <person name="Wong G.K."/>
            <person name="Wymore A."/>
            <person name="Zhang Y."/>
            <person name="Zimmer A.D."/>
            <person name="Quatrano R.S."/>
            <person name="Mayer K.F.X."/>
            <person name="Goodstein D."/>
            <person name="Casacuberta J.M."/>
            <person name="Vandepoele K."/>
            <person name="Reski R."/>
            <person name="Cuming A.C."/>
            <person name="Tuskan G.A."/>
            <person name="Maumus F."/>
            <person name="Salse J."/>
            <person name="Schmutz J."/>
            <person name="Rensing S.A."/>
        </authorList>
    </citation>
    <scope>NUCLEOTIDE SEQUENCE [LARGE SCALE GENOMIC DNA]</scope>
    <source>
        <strain evidence="9 10">cv. Gransden 2004</strain>
    </source>
</reference>
<evidence type="ECO:0000313" key="10">
    <source>
        <dbReference type="Proteomes" id="UP000006727"/>
    </source>
</evidence>
<keyword evidence="3" id="KW-0223">Dioxygenase</keyword>
<accession>A0A2K1KGL7</accession>
<dbReference type="OMA" id="WHIGDYN"/>
<feature type="compositionally biased region" description="Polar residues" evidence="7">
    <location>
        <begin position="55"/>
        <end position="67"/>
    </location>
</feature>
<keyword evidence="10" id="KW-1185">Reference proteome</keyword>
<feature type="binding site" evidence="6">
    <location>
        <position position="381"/>
    </location>
    <ligand>
        <name>Fe cation</name>
        <dbReference type="ChEBI" id="CHEBI:24875"/>
        <note>catalytic</note>
    </ligand>
</feature>
<proteinExistence type="inferred from homology"/>
<dbReference type="GO" id="GO:0009507">
    <property type="term" value="C:chloroplast"/>
    <property type="evidence" value="ECO:0000318"/>
    <property type="project" value="GO_Central"/>
</dbReference>
<dbReference type="EnsemblPlants" id="Pp3c6_21520V3.3">
    <property type="protein sequence ID" value="Pp3c6_21520V3.3"/>
    <property type="gene ID" value="Pp3c6_21520"/>
</dbReference>
<dbReference type="Pfam" id="PF03055">
    <property type="entry name" value="RPE65"/>
    <property type="match status" value="1"/>
</dbReference>
<dbReference type="STRING" id="3218.A0A2K1KGL7"/>
<evidence type="ECO:0000256" key="1">
    <source>
        <dbReference type="ARBA" id="ARBA00006787"/>
    </source>
</evidence>
<keyword evidence="2 6" id="KW-0479">Metal-binding</keyword>
<sequence length="582" mass="64476">MTSAMSRLAPPTCSTYQSITVIDDLHQRSTQPSTRWLQPATRLKNHALASRRRSNQSIRMPTISAKSSPDRDQRTKAIAQTVQSESIPAGDYYPGSNAWQTVKQDEWQGEMEVQGEIPSWLDGTYLRNGPGYFEAGGKEFPHLFDGYSTLIRLNFNNSKLIAHHAQLQSEAYKAVKSSGKVSFREFAVTPKHNNVFEWMGEVAGIAMGTTLTDNANTGVIKLGDGRVVCLTETCKGSIQINPDTLETIGQFKYTDNLGGLIHAAHPYVDENEMITLLPDLLNPGYTAVRMVAGTNERVPIGRVNCNGPQPGWVHSFAVTENYIVVPEGPLRYSVRNLLKAEEAEYFKFEWLPESGAWIHIMDRFTGKIVTCVEVPNFVTFHFINGYEDVDENGKPQIIVDCCEHHADPVILKRMKLNELRSYPGKVLPDARVGRFTIPLDGSKTGTLTAAVPIEEHGAGLDMNTINPVYTSKKYRYVYACGASRPCNFPNTLTKIDLETKTAKNWYHPGGIPTEPFFVPRPGATEEDDGVLISLVSDDSGGGFILILNGSDFTELARADLPYGLPYGLHGCWVPGQSSRLRI</sequence>
<dbReference type="Proteomes" id="UP000006727">
    <property type="component" value="Chromosome 6"/>
</dbReference>
<dbReference type="InterPro" id="IPR004294">
    <property type="entry name" value="Carotenoid_Oase"/>
</dbReference>
<dbReference type="Gramene" id="Pp3c6_21520V3.1">
    <property type="protein sequence ID" value="Pp3c6_21520V3.1"/>
    <property type="gene ID" value="Pp3c6_21520"/>
</dbReference>
<evidence type="ECO:0000256" key="2">
    <source>
        <dbReference type="ARBA" id="ARBA00022723"/>
    </source>
</evidence>
<reference evidence="9" key="3">
    <citation type="submission" date="2020-12" db="UniProtKB">
        <authorList>
            <consortium name="EnsemblPlants"/>
        </authorList>
    </citation>
    <scope>IDENTIFICATION</scope>
</reference>
<feature type="binding site" evidence="6">
    <location>
        <position position="569"/>
    </location>
    <ligand>
        <name>Fe cation</name>
        <dbReference type="ChEBI" id="CHEBI:24875"/>
        <note>catalytic</note>
    </ligand>
</feature>
<dbReference type="GO" id="GO:0010436">
    <property type="term" value="F:carotenoid dioxygenase activity"/>
    <property type="evidence" value="ECO:0000318"/>
    <property type="project" value="GO_Central"/>
</dbReference>
<dbReference type="PaxDb" id="3218-PP1S14_419V6.1"/>
<evidence type="ECO:0000256" key="6">
    <source>
        <dbReference type="PIRSR" id="PIRSR604294-1"/>
    </source>
</evidence>
<evidence type="ECO:0000256" key="5">
    <source>
        <dbReference type="ARBA" id="ARBA00023004"/>
    </source>
</evidence>
<evidence type="ECO:0000256" key="4">
    <source>
        <dbReference type="ARBA" id="ARBA00023002"/>
    </source>
</evidence>
<feature type="binding site" evidence="6">
    <location>
        <position position="265"/>
    </location>
    <ligand>
        <name>Fe cation</name>
        <dbReference type="ChEBI" id="CHEBI:24875"/>
        <note>catalytic</note>
    </ligand>
</feature>
<dbReference type="PANTHER" id="PTHR10543:SF24">
    <property type="entry name" value="CAROTENOID ISOMEROOXYGENASE"/>
    <property type="match status" value="1"/>
</dbReference>